<organism evidence="7 8">
    <name type="scientific">Chrysochromulina tobinii</name>
    <dbReference type="NCBI Taxonomy" id="1460289"/>
    <lineage>
        <taxon>Eukaryota</taxon>
        <taxon>Haptista</taxon>
        <taxon>Haptophyta</taxon>
        <taxon>Prymnesiophyceae</taxon>
        <taxon>Prymnesiales</taxon>
        <taxon>Chrysochromulinaceae</taxon>
        <taxon>Chrysochromulina</taxon>
    </lineage>
</organism>
<dbReference type="SMART" id="SM00054">
    <property type="entry name" value="EFh"/>
    <property type="match status" value="5"/>
</dbReference>
<feature type="domain" description="EF-hand" evidence="6">
    <location>
        <begin position="503"/>
        <end position="538"/>
    </location>
</feature>
<dbReference type="PROSITE" id="PS50222">
    <property type="entry name" value="EF_HAND_2"/>
    <property type="match status" value="4"/>
</dbReference>
<keyword evidence="2" id="KW-0677">Repeat</keyword>
<evidence type="ECO:0000256" key="2">
    <source>
        <dbReference type="ARBA" id="ARBA00022737"/>
    </source>
</evidence>
<protein>
    <recommendedName>
        <fullName evidence="9">Calmodulin</fullName>
    </recommendedName>
</protein>
<dbReference type="Pfam" id="PF13833">
    <property type="entry name" value="EF-hand_8"/>
    <property type="match status" value="2"/>
</dbReference>
<evidence type="ECO:0008006" key="9">
    <source>
        <dbReference type="Google" id="ProtNLM"/>
    </source>
</evidence>
<dbReference type="OrthoDB" id="10063653at2759"/>
<dbReference type="CDD" id="cd00136">
    <property type="entry name" value="PDZ_canonical"/>
    <property type="match status" value="2"/>
</dbReference>
<dbReference type="InterPro" id="IPR011992">
    <property type="entry name" value="EF-hand-dom_pair"/>
</dbReference>
<feature type="compositionally biased region" description="Low complexity" evidence="4">
    <location>
        <begin position="424"/>
        <end position="442"/>
    </location>
</feature>
<dbReference type="SMART" id="SM00228">
    <property type="entry name" value="PDZ"/>
    <property type="match status" value="2"/>
</dbReference>
<dbReference type="CDD" id="cd00051">
    <property type="entry name" value="EFh"/>
    <property type="match status" value="1"/>
</dbReference>
<dbReference type="Gene3D" id="2.30.42.10">
    <property type="match status" value="2"/>
</dbReference>
<dbReference type="InterPro" id="IPR041489">
    <property type="entry name" value="PDZ_6"/>
</dbReference>
<reference evidence="8" key="1">
    <citation type="journal article" date="2015" name="PLoS Genet.">
        <title>Genome Sequence and Transcriptome Analyses of Chrysochromulina tobin: Metabolic Tools for Enhanced Algal Fitness in the Prominent Order Prymnesiales (Haptophyceae).</title>
        <authorList>
            <person name="Hovde B.T."/>
            <person name="Deodato C.R."/>
            <person name="Hunsperger H.M."/>
            <person name="Ryken S.A."/>
            <person name="Yost W."/>
            <person name="Jha R.K."/>
            <person name="Patterson J."/>
            <person name="Monnat R.J. Jr."/>
            <person name="Barlow S.B."/>
            <person name="Starkenburg S.R."/>
            <person name="Cattolico R.A."/>
        </authorList>
    </citation>
    <scope>NUCLEOTIDE SEQUENCE</scope>
    <source>
        <strain evidence="8">CCMP291</strain>
    </source>
</reference>
<feature type="domain" description="EF-hand" evidence="6">
    <location>
        <begin position="729"/>
        <end position="764"/>
    </location>
</feature>
<dbReference type="InterPro" id="IPR018247">
    <property type="entry name" value="EF_Hand_1_Ca_BS"/>
</dbReference>
<feature type="domain" description="PDZ" evidence="5">
    <location>
        <begin position="230"/>
        <end position="282"/>
    </location>
</feature>
<proteinExistence type="predicted"/>
<dbReference type="Pfam" id="PF17820">
    <property type="entry name" value="PDZ_6"/>
    <property type="match status" value="1"/>
</dbReference>
<feature type="region of interest" description="Disordered" evidence="4">
    <location>
        <begin position="75"/>
        <end position="101"/>
    </location>
</feature>
<dbReference type="Proteomes" id="UP000037460">
    <property type="component" value="Unassembled WGS sequence"/>
</dbReference>
<dbReference type="Pfam" id="PF00595">
    <property type="entry name" value="PDZ"/>
    <property type="match status" value="1"/>
</dbReference>
<dbReference type="InterPro" id="IPR036034">
    <property type="entry name" value="PDZ_sf"/>
</dbReference>
<dbReference type="SUPFAM" id="SSF50156">
    <property type="entry name" value="PDZ domain-like"/>
    <property type="match status" value="2"/>
</dbReference>
<dbReference type="SUPFAM" id="SSF47473">
    <property type="entry name" value="EF-hand"/>
    <property type="match status" value="2"/>
</dbReference>
<evidence type="ECO:0000313" key="8">
    <source>
        <dbReference type="Proteomes" id="UP000037460"/>
    </source>
</evidence>
<evidence type="ECO:0000259" key="6">
    <source>
        <dbReference type="PROSITE" id="PS50222"/>
    </source>
</evidence>
<feature type="domain" description="EF-hand" evidence="6">
    <location>
        <begin position="599"/>
        <end position="634"/>
    </location>
</feature>
<keyword evidence="3" id="KW-0106">Calcium</keyword>
<evidence type="ECO:0000256" key="1">
    <source>
        <dbReference type="ARBA" id="ARBA00022723"/>
    </source>
</evidence>
<dbReference type="InterPro" id="IPR002048">
    <property type="entry name" value="EF_hand_dom"/>
</dbReference>
<dbReference type="EMBL" id="JWZX01001960">
    <property type="protein sequence ID" value="KOO31679.1"/>
    <property type="molecule type" value="Genomic_DNA"/>
</dbReference>
<feature type="domain" description="PDZ" evidence="5">
    <location>
        <begin position="321"/>
        <end position="399"/>
    </location>
</feature>
<dbReference type="Gene3D" id="1.10.238.10">
    <property type="entry name" value="EF-hand"/>
    <property type="match status" value="3"/>
</dbReference>
<dbReference type="Pfam" id="PF13499">
    <property type="entry name" value="EF-hand_7"/>
    <property type="match status" value="1"/>
</dbReference>
<feature type="region of interest" description="Disordered" evidence="4">
    <location>
        <begin position="409"/>
        <end position="444"/>
    </location>
</feature>
<dbReference type="AlphaFoldDB" id="A0A0M0JYN4"/>
<dbReference type="GO" id="GO:0005509">
    <property type="term" value="F:calcium ion binding"/>
    <property type="evidence" value="ECO:0007669"/>
    <property type="project" value="InterPro"/>
</dbReference>
<gene>
    <name evidence="7" type="ORF">Ctob_013732</name>
</gene>
<dbReference type="PROSITE" id="PS50106">
    <property type="entry name" value="PDZ"/>
    <property type="match status" value="2"/>
</dbReference>
<evidence type="ECO:0000256" key="4">
    <source>
        <dbReference type="SAM" id="MobiDB-lite"/>
    </source>
</evidence>
<comment type="caution">
    <text evidence="7">The sequence shown here is derived from an EMBL/GenBank/DDBJ whole genome shotgun (WGS) entry which is preliminary data.</text>
</comment>
<dbReference type="PANTHER" id="PTHR45942">
    <property type="entry name" value="PROTEIN PHOSPATASE 3 REGULATORY SUBUNIT B ALPHA ISOFORM TYPE 1"/>
    <property type="match status" value="1"/>
</dbReference>
<name>A0A0M0JYN4_9EUKA</name>
<accession>A0A0M0JYN4</accession>
<evidence type="ECO:0000256" key="3">
    <source>
        <dbReference type="ARBA" id="ARBA00022837"/>
    </source>
</evidence>
<keyword evidence="1" id="KW-0479">Metal-binding</keyword>
<dbReference type="InterPro" id="IPR001478">
    <property type="entry name" value="PDZ"/>
</dbReference>
<dbReference type="PROSITE" id="PS00018">
    <property type="entry name" value="EF_HAND_1"/>
    <property type="match status" value="4"/>
</dbReference>
<feature type="compositionally biased region" description="Basic and acidic residues" evidence="4">
    <location>
        <begin position="85"/>
        <end position="97"/>
    </location>
</feature>
<feature type="domain" description="EF-hand" evidence="6">
    <location>
        <begin position="688"/>
        <end position="723"/>
    </location>
</feature>
<sequence length="832" mass="87731">MGQAKSSNENRRKFKNIYDEQRVSDKRYKYEVALAEAAERAETVQEAQVDRAVKLAKAIGLSLLKVQRPPKVKFELGTPPLSKRSAKESSNKARRVEGVSNLDETDETDALAGAALGTALGDLGGGYGGSSALHLMKASLTARLATSAVELAVTERQLADAEQAYSASSAAASAPCAPCDSTTLEGLHGHIGAKILLREVEPESVAHFLNRQNPNELQPSPEGSRPEEKCVVLYRRPGESLGLRISVDREGGPPIISEVTAGSPAEVSGQIHLFDRLLAINGFPPGSPGARVPDHETRVEITILPADPTEAVEELAVETLSVTLEREPDEGFGVGMAFDGEAVILSAIGEGTPAMRCGLLRKGDLVVSINGEPVIASSNFGALIAQEATSISLELMRIVSGGVYEPAEREGAADEQAADDARGDAGAVMGARAHAPSPASSSGVMTTGNLVQSVVQAVFGEDLDKSDEALEAAFALVDVSPKMGTLDAHEMRAYIKSVYKNGIDDKTIDEMISKGDMDKDGELSLSEFKVIMRAGPKKSSGAIGGAVDAGVGATVDGVKALQSGVKAVGSATLDVNPTMGSIDAPEMKKYIQSVYENRLDDKTIDEMISKGDMDKDGELSLSEFKVIMRAGPKKSSGAIGGAVDAGVGATVDGVKATSSFLYSGLEKTLETLGVTAGFQAVFGEDIDRSDAGLEAAFASVDANQSGRIDSSEMRAFIQRLYEDDMPRRALDRTIAKMMAAADTNKDGEIDLNEFKIILRAGPKVSAAGKAAMATTAAAAPAKDIKLPSLERSLEHQLSEAAKVEEAQRMSELVFDQTLVRRDMMNESLGEWA</sequence>
<evidence type="ECO:0000313" key="7">
    <source>
        <dbReference type="EMBL" id="KOO31679.1"/>
    </source>
</evidence>
<evidence type="ECO:0000259" key="5">
    <source>
        <dbReference type="PROSITE" id="PS50106"/>
    </source>
</evidence>
<keyword evidence="8" id="KW-1185">Reference proteome</keyword>